<accession>A0A4Y1R7R7</accession>
<dbReference type="EMBL" id="AP019299">
    <property type="protein sequence ID" value="BBH00125.1"/>
    <property type="molecule type" value="Genomic_DNA"/>
</dbReference>
<gene>
    <name evidence="1" type="ORF">Prudu_010042</name>
</gene>
<organism evidence="1">
    <name type="scientific">Prunus dulcis</name>
    <name type="common">Almond</name>
    <name type="synonym">Amygdalus dulcis</name>
    <dbReference type="NCBI Taxonomy" id="3755"/>
    <lineage>
        <taxon>Eukaryota</taxon>
        <taxon>Viridiplantae</taxon>
        <taxon>Streptophyta</taxon>
        <taxon>Embryophyta</taxon>
        <taxon>Tracheophyta</taxon>
        <taxon>Spermatophyta</taxon>
        <taxon>Magnoliopsida</taxon>
        <taxon>eudicotyledons</taxon>
        <taxon>Gunneridae</taxon>
        <taxon>Pentapetalae</taxon>
        <taxon>rosids</taxon>
        <taxon>fabids</taxon>
        <taxon>Rosales</taxon>
        <taxon>Rosaceae</taxon>
        <taxon>Amygdaloideae</taxon>
        <taxon>Amygdaleae</taxon>
        <taxon>Prunus</taxon>
    </lineage>
</organism>
<name>A0A4Y1R7R7_PRUDU</name>
<protein>
    <submittedName>
        <fullName evidence="1">Uncharacterized protein</fullName>
    </submittedName>
</protein>
<proteinExistence type="predicted"/>
<reference evidence="1" key="1">
    <citation type="journal article" date="2019" name="Science">
        <title>Mutation of a bHLH transcription factor allowed almond domestication.</title>
        <authorList>
            <person name="Sanchez-Perez R."/>
            <person name="Pavan S."/>
            <person name="Mazzeo R."/>
            <person name="Moldovan C."/>
            <person name="Aiese Cigliano R."/>
            <person name="Del Cueto J."/>
            <person name="Ricciardi F."/>
            <person name="Lotti C."/>
            <person name="Ricciardi L."/>
            <person name="Dicenta F."/>
            <person name="Lopez-Marques R.L."/>
            <person name="Lindberg Moller B."/>
        </authorList>
    </citation>
    <scope>NUCLEOTIDE SEQUENCE</scope>
</reference>
<sequence length="110" mass="12591">MGEVFLGPYNESQPRMFRFNNAKFAGSYLEIGVSTARTQQTGPSRGQAAWEYLLKFLLGLLKLQGRLCQNFGRKSRFLSKWADIEKMLEQRRGPLRFPGTLGQVLSILEF</sequence>
<evidence type="ECO:0000313" key="1">
    <source>
        <dbReference type="EMBL" id="BBH00125.1"/>
    </source>
</evidence>
<dbReference type="AlphaFoldDB" id="A0A4Y1R7R7"/>